<dbReference type="PANTHER" id="PTHR48472">
    <property type="entry name" value="TC1-LIKE TRANSPOSASE DDE DOMAIN-CONTAINING PROTEIN"/>
    <property type="match status" value="1"/>
</dbReference>
<name>A0A7J6LTV1_PEROL</name>
<dbReference type="EMBL" id="JABAHT010000161">
    <property type="protein sequence ID" value="KAF4662703.1"/>
    <property type="molecule type" value="Genomic_DNA"/>
</dbReference>
<feature type="region of interest" description="Disordered" evidence="1">
    <location>
        <begin position="1"/>
        <end position="23"/>
    </location>
</feature>
<dbReference type="Pfam" id="PF20525">
    <property type="entry name" value="DUF6740"/>
    <property type="match status" value="1"/>
</dbReference>
<dbReference type="InterPro" id="IPR009057">
    <property type="entry name" value="Homeodomain-like_sf"/>
</dbReference>
<accession>A0A7J6LTV1</accession>
<protein>
    <submittedName>
        <fullName evidence="2">Uncharacterized protein</fullName>
    </submittedName>
</protein>
<gene>
    <name evidence="2" type="ORF">FOZ61_002262</name>
</gene>
<evidence type="ECO:0000256" key="1">
    <source>
        <dbReference type="SAM" id="MobiDB-lite"/>
    </source>
</evidence>
<proteinExistence type="predicted"/>
<dbReference type="Proteomes" id="UP000570595">
    <property type="component" value="Unassembled WGS sequence"/>
</dbReference>
<dbReference type="PANTHER" id="PTHR48472:SF1">
    <property type="entry name" value="TC1-LIKE TRANSPOSASE DDE DOMAIN-CONTAINING PROTEIN"/>
    <property type="match status" value="1"/>
</dbReference>
<reference evidence="2 3" key="1">
    <citation type="submission" date="2020-04" db="EMBL/GenBank/DDBJ databases">
        <title>Perkinsus olseni comparative genomics.</title>
        <authorList>
            <person name="Bogema D.R."/>
        </authorList>
    </citation>
    <scope>NUCLEOTIDE SEQUENCE [LARGE SCALE GENOMIC DNA]</scope>
    <source>
        <strain evidence="2">ATCC PRA-179</strain>
    </source>
</reference>
<feature type="compositionally biased region" description="Low complexity" evidence="1">
    <location>
        <begin position="1"/>
        <end position="16"/>
    </location>
</feature>
<dbReference type="AlphaFoldDB" id="A0A7J6LTV1"/>
<sequence length="816" mass="90425">MVNANAAGRPPARRGVQPGSVRGKYTKYQADVRQRVLRAQEKGLNWKDVAIANDVKISTARGWLRREALGQAPKARGGKRDVAMKMMEVHEEFLLEQLEHNCHLTLGEMMELLEKEFDLNISISTIARHLDMKLFTLKQARFEPQGVNSAINRSKRKQYVERLLQLSADGYNILYQDESNISIYCRRTQGRAQAGDRALKRGSLKKEAFIEWFVDMLRAVKEVLELPDTEKWLSGLHFIGIFVDYTHLMMVPLPSQLFRLLTLLTAVLRIPASGGSTRMQLVRNTYCTTGRREIGIRGSRVPCGISDQAGTEGLPLPGMDEGVLTSREDIILTNDGMVRVTALPNRPYKYLLTANSERYSRFEEIFGGVATVINEGTMDVNDDYEAQGNAFRHSANLTQFGFTEREKADLDGAPVRVFEGFAANMPGGDVLSNFAKEGLGPDVFTIYMDEKVEGEVLKMEARNSYAGNELHQEVRVTVYGDLDGDMSIEEAVDELHDTYASSSSTVARALAQNPFARTAIDGQRHMPDVISGRYLPEEERLFYKAHEGRWGTLDWMKSGSRARGLRSANVSSLFPPIKYFEIEQNSAAEEYFKSHHQPRRLVALHFPKDCDLKKKPKDNIFCVEASINRDGSKNTIDVSGSLFDHYSPDKRIAAGFKVVQENNEAVDFHISGGGSAVVFSTDGEVRLEATANLVILDGGNPRHFSGAVEIACGYKLTGEVSLKASSTELLSATFGGVGVVGGGKNNLLGNYIPLSGGLDAGVAGFIVAGKFLVQSAGGSFLRYTLDFPIAYGIWAPFYKHTGTLLVFNETEFSLLR</sequence>
<evidence type="ECO:0000313" key="3">
    <source>
        <dbReference type="Proteomes" id="UP000570595"/>
    </source>
</evidence>
<evidence type="ECO:0000313" key="2">
    <source>
        <dbReference type="EMBL" id="KAF4662703.1"/>
    </source>
</evidence>
<dbReference type="OrthoDB" id="434863at2759"/>
<organism evidence="2 3">
    <name type="scientific">Perkinsus olseni</name>
    <name type="common">Perkinsus atlanticus</name>
    <dbReference type="NCBI Taxonomy" id="32597"/>
    <lineage>
        <taxon>Eukaryota</taxon>
        <taxon>Sar</taxon>
        <taxon>Alveolata</taxon>
        <taxon>Perkinsozoa</taxon>
        <taxon>Perkinsea</taxon>
        <taxon>Perkinsida</taxon>
        <taxon>Perkinsidae</taxon>
        <taxon>Perkinsus</taxon>
    </lineage>
</organism>
<dbReference type="InterPro" id="IPR046628">
    <property type="entry name" value="DUF6740"/>
</dbReference>
<comment type="caution">
    <text evidence="2">The sequence shown here is derived from an EMBL/GenBank/DDBJ whole genome shotgun (WGS) entry which is preliminary data.</text>
</comment>
<dbReference type="SUPFAM" id="SSF46689">
    <property type="entry name" value="Homeodomain-like"/>
    <property type="match status" value="1"/>
</dbReference>